<feature type="compositionally biased region" description="Polar residues" evidence="2">
    <location>
        <begin position="335"/>
        <end position="357"/>
    </location>
</feature>
<dbReference type="SMART" id="SM00184">
    <property type="entry name" value="RING"/>
    <property type="match status" value="1"/>
</dbReference>
<dbReference type="SMART" id="SM00327">
    <property type="entry name" value="VWA"/>
    <property type="match status" value="1"/>
</dbReference>
<dbReference type="OrthoDB" id="299997at2759"/>
<feature type="domain" description="PH" evidence="3">
    <location>
        <begin position="554"/>
        <end position="692"/>
    </location>
</feature>
<keyword evidence="1" id="KW-0862">Zinc</keyword>
<feature type="region of interest" description="Disordered" evidence="2">
    <location>
        <begin position="14"/>
        <end position="33"/>
    </location>
</feature>
<dbReference type="PROSITE" id="PS50089">
    <property type="entry name" value="ZF_RING_2"/>
    <property type="match status" value="1"/>
</dbReference>
<reference evidence="6 7" key="1">
    <citation type="submission" date="2020-03" db="EMBL/GenBank/DDBJ databases">
        <title>Draft Genome Sequence of Cudoniella acicularis.</title>
        <authorList>
            <person name="Buettner E."/>
            <person name="Kellner H."/>
        </authorList>
    </citation>
    <scope>NUCLEOTIDE SEQUENCE [LARGE SCALE GENOMIC DNA]</scope>
    <source>
        <strain evidence="6 7">DSM 108380</strain>
    </source>
</reference>
<dbReference type="Gene3D" id="2.30.29.30">
    <property type="entry name" value="Pleckstrin-homology domain (PH domain)/Phosphotyrosine-binding domain (PTB)"/>
    <property type="match status" value="1"/>
</dbReference>
<dbReference type="FunFam" id="2.30.29.30:FF:000388">
    <property type="entry name" value="von Willebrand RING finger domain-containing protein"/>
    <property type="match status" value="1"/>
</dbReference>
<feature type="compositionally biased region" description="Polar residues" evidence="2">
    <location>
        <begin position="1195"/>
        <end position="1204"/>
    </location>
</feature>
<dbReference type="InterPro" id="IPR036465">
    <property type="entry name" value="vWFA_dom_sf"/>
</dbReference>
<feature type="region of interest" description="Disordered" evidence="2">
    <location>
        <begin position="490"/>
        <end position="526"/>
    </location>
</feature>
<evidence type="ECO:0000259" key="3">
    <source>
        <dbReference type="PROSITE" id="PS50003"/>
    </source>
</evidence>
<dbReference type="SUPFAM" id="SSF57850">
    <property type="entry name" value="RING/U-box"/>
    <property type="match status" value="1"/>
</dbReference>
<feature type="domain" description="RING-type" evidence="4">
    <location>
        <begin position="263"/>
        <end position="309"/>
    </location>
</feature>
<feature type="compositionally biased region" description="Low complexity" evidence="2">
    <location>
        <begin position="358"/>
        <end position="368"/>
    </location>
</feature>
<dbReference type="FunFam" id="3.40.50.410:FF:000014">
    <property type="entry name" value="von Willebrand and RING finger domain protein"/>
    <property type="match status" value="1"/>
</dbReference>
<dbReference type="PROSITE" id="PS50234">
    <property type="entry name" value="VWFA"/>
    <property type="match status" value="1"/>
</dbReference>
<dbReference type="InterPro" id="IPR001849">
    <property type="entry name" value="PH_domain"/>
</dbReference>
<evidence type="ECO:0000313" key="7">
    <source>
        <dbReference type="Proteomes" id="UP000566819"/>
    </source>
</evidence>
<keyword evidence="1" id="KW-0479">Metal-binding</keyword>
<proteinExistence type="predicted"/>
<feature type="region of interest" description="Disordered" evidence="2">
    <location>
        <begin position="335"/>
        <end position="435"/>
    </location>
</feature>
<dbReference type="InterPro" id="IPR011993">
    <property type="entry name" value="PH-like_dom_sf"/>
</dbReference>
<evidence type="ECO:0000259" key="4">
    <source>
        <dbReference type="PROSITE" id="PS50089"/>
    </source>
</evidence>
<dbReference type="Proteomes" id="UP000566819">
    <property type="component" value="Unassembled WGS sequence"/>
</dbReference>
<name>A0A8H4WAS8_9HELO</name>
<dbReference type="PANTHER" id="PTHR10579">
    <property type="entry name" value="CALCIUM-ACTIVATED CHLORIDE CHANNEL REGULATOR"/>
    <property type="match status" value="1"/>
</dbReference>
<evidence type="ECO:0000313" key="6">
    <source>
        <dbReference type="EMBL" id="KAF4638040.1"/>
    </source>
</evidence>
<feature type="compositionally biased region" description="Polar residues" evidence="2">
    <location>
        <begin position="204"/>
        <end position="224"/>
    </location>
</feature>
<dbReference type="SUPFAM" id="SSF50729">
    <property type="entry name" value="PH domain-like"/>
    <property type="match status" value="1"/>
</dbReference>
<dbReference type="SUPFAM" id="SSF53300">
    <property type="entry name" value="vWA-like"/>
    <property type="match status" value="1"/>
</dbReference>
<keyword evidence="1" id="KW-0863">Zinc-finger</keyword>
<feature type="compositionally biased region" description="Basic and acidic residues" evidence="2">
    <location>
        <begin position="55"/>
        <end position="66"/>
    </location>
</feature>
<dbReference type="EMBL" id="JAAMPI010000001">
    <property type="protein sequence ID" value="KAF4638040.1"/>
    <property type="molecule type" value="Genomic_DNA"/>
</dbReference>
<dbReference type="InterPro" id="IPR002035">
    <property type="entry name" value="VWF_A"/>
</dbReference>
<dbReference type="Gene3D" id="3.30.40.10">
    <property type="entry name" value="Zinc/RING finger domain, C3HC4 (zinc finger)"/>
    <property type="match status" value="1"/>
</dbReference>
<dbReference type="InterPro" id="IPR001841">
    <property type="entry name" value="Znf_RING"/>
</dbReference>
<feature type="compositionally biased region" description="Polar residues" evidence="2">
    <location>
        <begin position="1148"/>
        <end position="1167"/>
    </location>
</feature>
<keyword evidence="7" id="KW-1185">Reference proteome</keyword>
<dbReference type="PROSITE" id="PS50003">
    <property type="entry name" value="PH_DOMAIN"/>
    <property type="match status" value="1"/>
</dbReference>
<sequence length="1293" mass="141352">MPLHRLHIQDATASLHQGSKCAQRPAPTPPLSSSLRLIRIAKARLARAGDAATQKTERSDPRRQYEVPRGPGLFFQRRTFLMRYLSLPGPTSVLPPTDYPPPSPSLRACAAHTEHSIHGQAESIEAPLLLSTSLGTRRCYQALNCCAGGDADLFSSGFSPSISTLPNIVPNPIASPKPPPRTAILTSPVCVSHPVAKHHCSSKVAGSSQRAARKSGSSANSLDSWDSKGSRDLRNRAGGGMAGMLDTDRSRTRRERTFVGSECAVCEEPLEHTLRGERILQFSCGHVSHEACFYEYIKEFESQYCPTCNAPLGLDTSRGGNVLDIEKLSSIVRSVSTNDPSARSQQTTPTPWDSQTVRPPSRDSSQQRQPRDSSRDTRGSNNGSSRDSRDSRERDRYGNPARNGHARNDSEATGTASSVGYSETTTSGPPRRHDYDVQSMETSLISPRASVARNPIPAPSVSVRSEFPTLNRSRQQQTLTCLITIEVPDNKWRPDPDDLRGAPPLPPVRPEDTYARPPSPAQSAPRFYPYESQEVLEEITENLRMRVENWHGLDFNRFGKLRLYGTIRVGKDKQSWQELECFLFAEMLICVKEKKVAIPQGWDETAPHRKNTRCTLKGSILIKKHLNEVSESGSGKGNLGQTEKITLSNLRPVEENILTLSLSVAELPSFHLKFENRNQLKLWQQALLDLNAVEGSPVRSPDYDLSETEEEDWQRVTDPKRVSSVNSSSYGGGRSATTAPTEYTNGGRGVRLPPAVHVPFDIVVVVPISSSMQGVKISLVRDALKFMVANLGDRDRMGLVTFGSSNGAAPLVGMTTKTWNGWSGILSSIRPVGQKSHRADVVEGANVAMDLLMQRKSNNPIATILLISDSSTSDPESVDFVVSRAEAAKIAIHSFGLGMTHKPDTMIELSTRTKASYTYVKDWMMLRECVAGCLGALQTMSHQNVKLKLRLPEGSPAKFVKISGALQITKRATGKDAEASLGDLRFGDKRDILVQLVIAPDNASQEQLPQDPWESIVSGLEALGGPLDQEDQRTLSIEEVPLIQADLTWGDILRDGTLTHLPRPSLLAITMLPASPNAKKSAWPNTPLIPPHPSVVQRRMELLTSDMLTRALTLVSRGQHDRAQHLLNETRSILKGLGKGGLPPIPPTSQMKSPTSGDGASPTTSVTPDRRRTPSPTSAVSTNSNHNAIPRQHSNDGLSMNSSPGIDPVTVSALDAELESSLEWINHPAVFGRDSRKAVLQAIGVISSQRGYTFRTPVESLWSGRVGGVKRLTERSREWREEGGGEGGIMEES</sequence>
<dbReference type="Pfam" id="PF15411">
    <property type="entry name" value="PH_10"/>
    <property type="match status" value="1"/>
</dbReference>
<dbReference type="InterPro" id="IPR013083">
    <property type="entry name" value="Znf_RING/FYVE/PHD"/>
</dbReference>
<feature type="domain" description="VWFA" evidence="5">
    <location>
        <begin position="761"/>
        <end position="934"/>
    </location>
</feature>
<comment type="caution">
    <text evidence="6">The sequence shown here is derived from an EMBL/GenBank/DDBJ whole genome shotgun (WGS) entry which is preliminary data.</text>
</comment>
<feature type="compositionally biased region" description="Basic and acidic residues" evidence="2">
    <location>
        <begin position="369"/>
        <end position="378"/>
    </location>
</feature>
<feature type="compositionally biased region" description="Polar residues" evidence="2">
    <location>
        <begin position="1174"/>
        <end position="1187"/>
    </location>
</feature>
<feature type="compositionally biased region" description="Basic and acidic residues" evidence="2">
    <location>
        <begin position="490"/>
        <end position="500"/>
    </location>
</feature>
<dbReference type="GO" id="GO:0008270">
    <property type="term" value="F:zinc ion binding"/>
    <property type="evidence" value="ECO:0007669"/>
    <property type="project" value="UniProtKB-KW"/>
</dbReference>
<dbReference type="Gene3D" id="3.40.50.410">
    <property type="entry name" value="von Willebrand factor, type A domain"/>
    <property type="match status" value="1"/>
</dbReference>
<evidence type="ECO:0000259" key="5">
    <source>
        <dbReference type="PROSITE" id="PS50234"/>
    </source>
</evidence>
<evidence type="ECO:0000256" key="1">
    <source>
        <dbReference type="PROSITE-ProRule" id="PRU00175"/>
    </source>
</evidence>
<dbReference type="PANTHER" id="PTHR10579:SF43">
    <property type="entry name" value="ZINC FINGER (C3HC4-TYPE RING FINGER) FAMILY PROTEIN"/>
    <property type="match status" value="1"/>
</dbReference>
<feature type="compositionally biased region" description="Basic and acidic residues" evidence="2">
    <location>
        <begin position="386"/>
        <end position="397"/>
    </location>
</feature>
<organism evidence="6 7">
    <name type="scientific">Cudoniella acicularis</name>
    <dbReference type="NCBI Taxonomy" id="354080"/>
    <lineage>
        <taxon>Eukaryota</taxon>
        <taxon>Fungi</taxon>
        <taxon>Dikarya</taxon>
        <taxon>Ascomycota</taxon>
        <taxon>Pezizomycotina</taxon>
        <taxon>Leotiomycetes</taxon>
        <taxon>Helotiales</taxon>
        <taxon>Tricladiaceae</taxon>
        <taxon>Cudoniella</taxon>
    </lineage>
</organism>
<feature type="region of interest" description="Disordered" evidence="2">
    <location>
        <begin position="46"/>
        <end position="69"/>
    </location>
</feature>
<feature type="region of interest" description="Disordered" evidence="2">
    <location>
        <begin position="697"/>
        <end position="746"/>
    </location>
</feature>
<gene>
    <name evidence="6" type="ORF">G7Y89_g26</name>
</gene>
<feature type="compositionally biased region" description="Basic and acidic residues" evidence="2">
    <location>
        <begin position="225"/>
        <end position="235"/>
    </location>
</feature>
<feature type="compositionally biased region" description="Polar residues" evidence="2">
    <location>
        <begin position="411"/>
        <end position="428"/>
    </location>
</feature>
<accession>A0A8H4WAS8</accession>
<evidence type="ECO:0000256" key="2">
    <source>
        <dbReference type="SAM" id="MobiDB-lite"/>
    </source>
</evidence>
<protein>
    <submittedName>
        <fullName evidence="6">Uncharacterized protein</fullName>
    </submittedName>
</protein>
<feature type="region of interest" description="Disordered" evidence="2">
    <location>
        <begin position="201"/>
        <end position="253"/>
    </location>
</feature>
<dbReference type="InterPro" id="IPR051266">
    <property type="entry name" value="CLCR"/>
</dbReference>
<feature type="region of interest" description="Disordered" evidence="2">
    <location>
        <begin position="1135"/>
        <end position="1204"/>
    </location>
</feature>
<dbReference type="Pfam" id="PF00092">
    <property type="entry name" value="VWA"/>
    <property type="match status" value="1"/>
</dbReference>